<dbReference type="EMBL" id="JABFIF010000017">
    <property type="protein sequence ID" value="NOH16494.1"/>
    <property type="molecule type" value="Genomic_DNA"/>
</dbReference>
<name>A0A7Y3XZ25_CLOCO</name>
<accession>A0A7Y3XZ25</accession>
<gene>
    <name evidence="1" type="ORF">HMJ28_08860</name>
</gene>
<evidence type="ECO:0000313" key="2">
    <source>
        <dbReference type="Proteomes" id="UP000528432"/>
    </source>
</evidence>
<proteinExistence type="predicted"/>
<evidence type="ECO:0000313" key="1">
    <source>
        <dbReference type="EMBL" id="NOH16494.1"/>
    </source>
</evidence>
<dbReference type="RefSeq" id="WP_171303645.1">
    <property type="nucleotide sequence ID" value="NZ_JABFIF010000017.1"/>
</dbReference>
<dbReference type="Proteomes" id="UP000528432">
    <property type="component" value="Unassembled WGS sequence"/>
</dbReference>
<reference evidence="1 2" key="1">
    <citation type="submission" date="2020-05" db="EMBL/GenBank/DDBJ databases">
        <title>Draft genome sequence of Clostridium cochlearium strain AGROS13 isolated from a sheep dairy farm in New Zealand.</title>
        <authorList>
            <person name="Gupta T.B."/>
            <person name="Jauregui R."/>
            <person name="Risson A.N."/>
            <person name="Brightwell G."/>
            <person name="Maclean P."/>
        </authorList>
    </citation>
    <scope>NUCLEOTIDE SEQUENCE [LARGE SCALE GENOMIC DNA]</scope>
    <source>
        <strain evidence="1 2">AGROS13</strain>
    </source>
</reference>
<organism evidence="1 2">
    <name type="scientific">Clostridium cochlearium</name>
    <dbReference type="NCBI Taxonomy" id="1494"/>
    <lineage>
        <taxon>Bacteria</taxon>
        <taxon>Bacillati</taxon>
        <taxon>Bacillota</taxon>
        <taxon>Clostridia</taxon>
        <taxon>Eubacteriales</taxon>
        <taxon>Clostridiaceae</taxon>
        <taxon>Clostridium</taxon>
    </lineage>
</organism>
<comment type="caution">
    <text evidence="1">The sequence shown here is derived from an EMBL/GenBank/DDBJ whole genome shotgun (WGS) entry which is preliminary data.</text>
</comment>
<dbReference type="AlphaFoldDB" id="A0A7Y3XZ25"/>
<protein>
    <submittedName>
        <fullName evidence="1">Uncharacterized protein</fullName>
    </submittedName>
</protein>
<sequence length="82" mass="9553">MSIQGKDRPKGKKCKKKELKLGISYEVWKKRNGSKDAYVVENKLAWASFDSSKKFKEFSDTSIAEIYNIDEIYTRILNGDRE</sequence>